<evidence type="ECO:0000256" key="4">
    <source>
        <dbReference type="PROSITE-ProRule" id="PRU00335"/>
    </source>
</evidence>
<evidence type="ECO:0000259" key="5">
    <source>
        <dbReference type="PROSITE" id="PS50977"/>
    </source>
</evidence>
<dbReference type="PANTHER" id="PTHR30055:SF234">
    <property type="entry name" value="HTH-TYPE TRANSCRIPTIONAL REGULATOR BETI"/>
    <property type="match status" value="1"/>
</dbReference>
<sequence>MNAMSTVYEEFGRTRQKARTRSQLIAATRALIAAGTASPTVEQAAEAASVSRTTAYRYFPSQKALLIAAHPEIQTSSLLPDEPGDDPVTRLALAIEKFVDLVLESEGQQRTMLRLSLESDATDLPLRQGRAIGWFVDALAPLEPRLGKADIYRLAVAIRSAVGIESLVWLTDIAGLSREEAARQLRWTAQAMLAHALAEGLP</sequence>
<dbReference type="EMBL" id="BAAAYX010000023">
    <property type="protein sequence ID" value="GAA3717385.1"/>
    <property type="molecule type" value="Genomic_DNA"/>
</dbReference>
<reference evidence="7" key="1">
    <citation type="journal article" date="2019" name="Int. J. Syst. Evol. Microbiol.">
        <title>The Global Catalogue of Microorganisms (GCM) 10K type strain sequencing project: providing services to taxonomists for standard genome sequencing and annotation.</title>
        <authorList>
            <consortium name="The Broad Institute Genomics Platform"/>
            <consortium name="The Broad Institute Genome Sequencing Center for Infectious Disease"/>
            <person name="Wu L."/>
            <person name="Ma J."/>
        </authorList>
    </citation>
    <scope>NUCLEOTIDE SEQUENCE [LARGE SCALE GENOMIC DNA]</scope>
    <source>
        <strain evidence="7">JCM 16548</strain>
    </source>
</reference>
<dbReference type="InterPro" id="IPR001647">
    <property type="entry name" value="HTH_TetR"/>
</dbReference>
<dbReference type="InterPro" id="IPR009057">
    <property type="entry name" value="Homeodomain-like_sf"/>
</dbReference>
<evidence type="ECO:0000313" key="7">
    <source>
        <dbReference type="Proteomes" id="UP001500051"/>
    </source>
</evidence>
<dbReference type="Proteomes" id="UP001500051">
    <property type="component" value="Unassembled WGS sequence"/>
</dbReference>
<dbReference type="Gene3D" id="1.10.357.10">
    <property type="entry name" value="Tetracycline Repressor, domain 2"/>
    <property type="match status" value="1"/>
</dbReference>
<evidence type="ECO:0000256" key="1">
    <source>
        <dbReference type="ARBA" id="ARBA00023015"/>
    </source>
</evidence>
<keyword evidence="2 4" id="KW-0238">DNA-binding</keyword>
<evidence type="ECO:0000256" key="2">
    <source>
        <dbReference type="ARBA" id="ARBA00023125"/>
    </source>
</evidence>
<name>A0ABP7EFC5_9ACTN</name>
<dbReference type="PROSITE" id="PS50977">
    <property type="entry name" value="HTH_TETR_2"/>
    <property type="match status" value="1"/>
</dbReference>
<keyword evidence="7" id="KW-1185">Reference proteome</keyword>
<dbReference type="PANTHER" id="PTHR30055">
    <property type="entry name" value="HTH-TYPE TRANSCRIPTIONAL REGULATOR RUTR"/>
    <property type="match status" value="1"/>
</dbReference>
<keyword evidence="3" id="KW-0804">Transcription</keyword>
<protein>
    <submittedName>
        <fullName evidence="6">TetR/AcrR family transcriptional regulator</fullName>
    </submittedName>
</protein>
<keyword evidence="1" id="KW-0805">Transcription regulation</keyword>
<dbReference type="InterPro" id="IPR050109">
    <property type="entry name" value="HTH-type_TetR-like_transc_reg"/>
</dbReference>
<evidence type="ECO:0000256" key="3">
    <source>
        <dbReference type="ARBA" id="ARBA00023163"/>
    </source>
</evidence>
<organism evidence="6 7">
    <name type="scientific">Microlunatus aurantiacus</name>
    <dbReference type="NCBI Taxonomy" id="446786"/>
    <lineage>
        <taxon>Bacteria</taxon>
        <taxon>Bacillati</taxon>
        <taxon>Actinomycetota</taxon>
        <taxon>Actinomycetes</taxon>
        <taxon>Propionibacteriales</taxon>
        <taxon>Propionibacteriaceae</taxon>
        <taxon>Microlunatus</taxon>
    </lineage>
</organism>
<gene>
    <name evidence="6" type="ORF">GCM10022204_41680</name>
</gene>
<feature type="domain" description="HTH tetR-type" evidence="5">
    <location>
        <begin position="17"/>
        <end position="77"/>
    </location>
</feature>
<proteinExistence type="predicted"/>
<evidence type="ECO:0000313" key="6">
    <source>
        <dbReference type="EMBL" id="GAA3717385.1"/>
    </source>
</evidence>
<comment type="caution">
    <text evidence="6">The sequence shown here is derived from an EMBL/GenBank/DDBJ whole genome shotgun (WGS) entry which is preliminary data.</text>
</comment>
<dbReference type="SUPFAM" id="SSF46689">
    <property type="entry name" value="Homeodomain-like"/>
    <property type="match status" value="1"/>
</dbReference>
<feature type="DNA-binding region" description="H-T-H motif" evidence="4">
    <location>
        <begin position="40"/>
        <end position="59"/>
    </location>
</feature>
<accession>A0ABP7EFC5</accession>
<dbReference type="Pfam" id="PF00440">
    <property type="entry name" value="TetR_N"/>
    <property type="match status" value="1"/>
</dbReference>